<evidence type="ECO:0000313" key="3">
    <source>
        <dbReference type="EMBL" id="KZW03858.1"/>
    </source>
</evidence>
<evidence type="ECO:0000256" key="1">
    <source>
        <dbReference type="ARBA" id="ARBA00022737"/>
    </source>
</evidence>
<dbReference type="InParanoid" id="A0A165QNF7"/>
<dbReference type="PANTHER" id="PTHR47933">
    <property type="entry name" value="PENTATRICOPEPTIDE REPEAT-CONTAINING PROTEIN 1, MITOCHONDRIAL"/>
    <property type="match status" value="1"/>
</dbReference>
<dbReference type="PANTHER" id="PTHR47933:SF11">
    <property type="entry name" value="PENTATRICOPEPTIDE REPEAT-CONTAINING PROTEIN 2"/>
    <property type="match status" value="1"/>
</dbReference>
<dbReference type="Proteomes" id="UP000077266">
    <property type="component" value="Unassembled WGS sequence"/>
</dbReference>
<feature type="region of interest" description="Disordered" evidence="2">
    <location>
        <begin position="240"/>
        <end position="292"/>
    </location>
</feature>
<dbReference type="GO" id="GO:0003729">
    <property type="term" value="F:mRNA binding"/>
    <property type="evidence" value="ECO:0007669"/>
    <property type="project" value="TreeGrafter"/>
</dbReference>
<dbReference type="AlphaFoldDB" id="A0A165QNF7"/>
<accession>A0A165QNF7</accession>
<name>A0A165QNF7_EXIGL</name>
<feature type="compositionally biased region" description="Low complexity" evidence="2">
    <location>
        <begin position="29"/>
        <end position="40"/>
    </location>
</feature>
<gene>
    <name evidence="3" type="ORF">EXIGLDRAFT_758176</name>
</gene>
<proteinExistence type="predicted"/>
<evidence type="ECO:0000313" key="4">
    <source>
        <dbReference type="Proteomes" id="UP000077266"/>
    </source>
</evidence>
<dbReference type="Gene3D" id="1.25.40.10">
    <property type="entry name" value="Tetratricopeptide repeat domain"/>
    <property type="match status" value="1"/>
</dbReference>
<feature type="region of interest" description="Disordered" evidence="2">
    <location>
        <begin position="1"/>
        <end position="107"/>
    </location>
</feature>
<feature type="compositionally biased region" description="Polar residues" evidence="2">
    <location>
        <begin position="1"/>
        <end position="20"/>
    </location>
</feature>
<keyword evidence="4" id="KW-1185">Reference proteome</keyword>
<dbReference type="OrthoDB" id="1908178at2759"/>
<evidence type="ECO:0000256" key="2">
    <source>
        <dbReference type="SAM" id="MobiDB-lite"/>
    </source>
</evidence>
<dbReference type="InterPro" id="IPR051240">
    <property type="entry name" value="Mito_RNA-Proc/Resp"/>
</dbReference>
<dbReference type="STRING" id="1314781.A0A165QNF7"/>
<feature type="compositionally biased region" description="Polar residues" evidence="2">
    <location>
        <begin position="84"/>
        <end position="96"/>
    </location>
</feature>
<dbReference type="InterPro" id="IPR011990">
    <property type="entry name" value="TPR-like_helical_dom_sf"/>
</dbReference>
<protein>
    <recommendedName>
        <fullName evidence="5">Pentacotripeptide-repeat region of PRORP domain-containing protein</fullName>
    </recommendedName>
</protein>
<organism evidence="3 4">
    <name type="scientific">Exidia glandulosa HHB12029</name>
    <dbReference type="NCBI Taxonomy" id="1314781"/>
    <lineage>
        <taxon>Eukaryota</taxon>
        <taxon>Fungi</taxon>
        <taxon>Dikarya</taxon>
        <taxon>Basidiomycota</taxon>
        <taxon>Agaricomycotina</taxon>
        <taxon>Agaricomycetes</taxon>
        <taxon>Auriculariales</taxon>
        <taxon>Exidiaceae</taxon>
        <taxon>Exidia</taxon>
    </lineage>
</organism>
<sequence length="625" mass="69911">MSTRTLHNASHTRFNSSLSAKTPAPGSSDDLAPAQQADLLQARDARDRERPPHVDVDFFLRNPVPSRNPTTDPPPDMGLRMEETTASSEVPDQPSVSREEEEGPTSEELAANIAELHDYLFNTTDAEAAWGVYEHLRRMEHDGGPRVPVAVLRRMIVVIARAKPPRRVYFLRLLNVANAIRDRRELIMLDEWNALIACAARGQRKKRVEDYESSLHIFHDMLSYFEEYKERNAVVEEAQAAVRSHERTVSPTSDDDTAPIPDPDVRPAAGEEEARESSYASSLPADPDSTSSPLAPDLQTYHILLHIAVGTESNTAVKHATSLLLKSGWEPTYRTHAIMLNFYSKQNRVDAVRDTVGNLLSAGVPIDIGIVNTCMWTYAKHGIMGIARDIYDSLQANSTLHSSTASQEKREKIDGRLKEKLGFHIPREIQPSVVSYRLLAQAMAYHGDLYGALRVFQDFMMSPSNLAADPEVTATVQPYASLMPMYRALFLGFARHAVNPVKSILADSLGEESSAPSSPSPWNLENFRALFGTFCQLDPSVEQPSERLVYWIIVAAAKTSGSDIAIMWNVTKRLQEIFGVRWRGRLLHLLNIATRGLDTGERLTFSDDIVKRGGWHPMRRRRLIS</sequence>
<keyword evidence="1" id="KW-0677">Repeat</keyword>
<evidence type="ECO:0008006" key="5">
    <source>
        <dbReference type="Google" id="ProtNLM"/>
    </source>
</evidence>
<reference evidence="3 4" key="1">
    <citation type="journal article" date="2016" name="Mol. Biol. Evol.">
        <title>Comparative Genomics of Early-Diverging Mushroom-Forming Fungi Provides Insights into the Origins of Lignocellulose Decay Capabilities.</title>
        <authorList>
            <person name="Nagy L.G."/>
            <person name="Riley R."/>
            <person name="Tritt A."/>
            <person name="Adam C."/>
            <person name="Daum C."/>
            <person name="Floudas D."/>
            <person name="Sun H."/>
            <person name="Yadav J.S."/>
            <person name="Pangilinan J."/>
            <person name="Larsson K.H."/>
            <person name="Matsuura K."/>
            <person name="Barry K."/>
            <person name="Labutti K."/>
            <person name="Kuo R."/>
            <person name="Ohm R.A."/>
            <person name="Bhattacharya S.S."/>
            <person name="Shirouzu T."/>
            <person name="Yoshinaga Y."/>
            <person name="Martin F.M."/>
            <person name="Grigoriev I.V."/>
            <person name="Hibbett D.S."/>
        </authorList>
    </citation>
    <scope>NUCLEOTIDE SEQUENCE [LARGE SCALE GENOMIC DNA]</scope>
    <source>
        <strain evidence="3 4">HHB12029</strain>
    </source>
</reference>
<feature type="compositionally biased region" description="Basic and acidic residues" evidence="2">
    <location>
        <begin position="41"/>
        <end position="58"/>
    </location>
</feature>
<dbReference type="EMBL" id="KV425882">
    <property type="protein sequence ID" value="KZW03858.1"/>
    <property type="molecule type" value="Genomic_DNA"/>
</dbReference>